<keyword evidence="1" id="KW-1185">Reference proteome</keyword>
<name>A0A0K0G5Y9_STRVS</name>
<reference evidence="1" key="1">
    <citation type="submission" date="2014-07" db="EMBL/GenBank/DDBJ databases">
        <authorList>
            <person name="Martin A.A"/>
            <person name="De Silva N."/>
        </authorList>
    </citation>
    <scope>NUCLEOTIDE SEQUENCE</scope>
</reference>
<evidence type="ECO:0000313" key="1">
    <source>
        <dbReference type="Proteomes" id="UP000035680"/>
    </source>
</evidence>
<dbReference type="AlphaFoldDB" id="A0A0K0G5Y9"/>
<sequence>MNLKSPESEHIMMLRRFVSTINISQMHDSQNFKNVVDNSISQESLNKSYERNNQNIEEENLNLFNFTEIGAIDEKK</sequence>
<dbReference type="WBParaSite" id="SVE_2016500.1">
    <property type="protein sequence ID" value="SVE_2016500.1"/>
    <property type="gene ID" value="SVE_2016500"/>
</dbReference>
<protein>
    <submittedName>
        <fullName evidence="2">Uncharacterized protein</fullName>
    </submittedName>
</protein>
<accession>A0A0K0G5Y9</accession>
<organism evidence="1 2">
    <name type="scientific">Strongyloides venezuelensis</name>
    <name type="common">Threadworm</name>
    <dbReference type="NCBI Taxonomy" id="75913"/>
    <lineage>
        <taxon>Eukaryota</taxon>
        <taxon>Metazoa</taxon>
        <taxon>Ecdysozoa</taxon>
        <taxon>Nematoda</taxon>
        <taxon>Chromadorea</taxon>
        <taxon>Rhabditida</taxon>
        <taxon>Tylenchina</taxon>
        <taxon>Panagrolaimomorpha</taxon>
        <taxon>Strongyloidoidea</taxon>
        <taxon>Strongyloididae</taxon>
        <taxon>Strongyloides</taxon>
    </lineage>
</organism>
<dbReference type="Proteomes" id="UP000035680">
    <property type="component" value="Unassembled WGS sequence"/>
</dbReference>
<proteinExistence type="predicted"/>
<reference evidence="2" key="2">
    <citation type="submission" date="2015-08" db="UniProtKB">
        <authorList>
            <consortium name="WormBaseParasite"/>
        </authorList>
    </citation>
    <scope>IDENTIFICATION</scope>
</reference>
<evidence type="ECO:0000313" key="2">
    <source>
        <dbReference type="WBParaSite" id="SVE_2016500.1"/>
    </source>
</evidence>